<organism evidence="1 2">
    <name type="scientific">Entomophthora muscae</name>
    <dbReference type="NCBI Taxonomy" id="34485"/>
    <lineage>
        <taxon>Eukaryota</taxon>
        <taxon>Fungi</taxon>
        <taxon>Fungi incertae sedis</taxon>
        <taxon>Zoopagomycota</taxon>
        <taxon>Entomophthoromycotina</taxon>
        <taxon>Entomophthoromycetes</taxon>
        <taxon>Entomophthorales</taxon>
        <taxon>Entomophthoraceae</taxon>
        <taxon>Entomophthora</taxon>
    </lineage>
</organism>
<dbReference type="Proteomes" id="UP001165960">
    <property type="component" value="Unassembled WGS sequence"/>
</dbReference>
<name>A0ACC2REL6_9FUNG</name>
<sequence>MNGGFLVSILLIIFSQTKELVDILTCKGLKPVDEQAQASMLVSGNKTWTPNSITQAKYYVPHVGATMCPLESLKKWDCSHCKRLSNITLHAAVQDPKYDTLAYVTTNNVRREIVISFRGTHSIKNWIQNLNFIHADFDAAKYARVHAGFKSCSDGLTPLYLPSVRHILQNPEFADFKLVLTGHSLGGAIAVLSTLNLQKALDMPWSRLAVYTYGQPRIGNSFFSNYVNSLPLSMTRVVNENDPIPHLPPLPFMYLHQHNEVHINNGVPKVCSTKCAEDPTCSLSRIGNLSFGAHRHVFGIRIGKGGC</sequence>
<proteinExistence type="predicted"/>
<gene>
    <name evidence="1" type="ORF">DSO57_1034593</name>
</gene>
<reference evidence="1" key="1">
    <citation type="submission" date="2022-04" db="EMBL/GenBank/DDBJ databases">
        <title>Genome of the entomopathogenic fungus Entomophthora muscae.</title>
        <authorList>
            <person name="Elya C."/>
            <person name="Lovett B.R."/>
            <person name="Lee E."/>
            <person name="Macias A.M."/>
            <person name="Hajek A.E."/>
            <person name="De Bivort B.L."/>
            <person name="Kasson M.T."/>
            <person name="De Fine Licht H.H."/>
            <person name="Stajich J.E."/>
        </authorList>
    </citation>
    <scope>NUCLEOTIDE SEQUENCE</scope>
    <source>
        <strain evidence="1">Berkeley</strain>
    </source>
</reference>
<keyword evidence="2" id="KW-1185">Reference proteome</keyword>
<comment type="caution">
    <text evidence="1">The sequence shown here is derived from an EMBL/GenBank/DDBJ whole genome shotgun (WGS) entry which is preliminary data.</text>
</comment>
<dbReference type="EMBL" id="QTSX02007390">
    <property type="protein sequence ID" value="KAJ9048491.1"/>
    <property type="molecule type" value="Genomic_DNA"/>
</dbReference>
<accession>A0ACC2REL6</accession>
<evidence type="ECO:0000313" key="1">
    <source>
        <dbReference type="EMBL" id="KAJ9048491.1"/>
    </source>
</evidence>
<protein>
    <submittedName>
        <fullName evidence="1">Uncharacterized protein</fullName>
    </submittedName>
</protein>
<evidence type="ECO:0000313" key="2">
    <source>
        <dbReference type="Proteomes" id="UP001165960"/>
    </source>
</evidence>